<keyword evidence="1" id="KW-0472">Membrane</keyword>
<sequence length="810" mass="91963">MPDGICVSSEILADWPDERSSYTIEYKSGVKVISAFFRRHLLSAIFKCKLRNLVACQMVANMCTMLLFDDYSEGSPCKLFLDPKRMLTHNNIPSLFYREGEALTVLNRKKIPTKYSLSSTSSVNRLNLTVSRFSPSGQFKGFAVATGSFLQLCPESWEVLDAGLRFGSRYHRKCTIPIQQLLNHQTEFFDLSLQYEEGGESKFHSIPILTQNMKTKSISYNNEASDPSQWLLTKRFFLVDKVSGVQTVWVDGNDQEALPSVVRYLKSCEVRVRLRSAEDEGLIYSPLLVVHYGEVTQTEIEANSHVDISFSTSYDMPNNFDYALEVSMGVLCSLSVVWSGIETWSYSRRSGRVGIDLFTIAELALFSCGNLANVFFLVVACASLHTFFFYKGESVIHLLLLSSSNENLIKTYVIVAFALKIIEIVFMIWKQISIDIFFIDWERPRALNSGNGNAQTLIDHNDGMEHPVSIWRTYLVANEWNEMQTKRKISLLFQLVFTVFILKVVGVEHWAVADPDVSTSVPTYMNDSPPCASFRFAIAVLVFVIVYILQRLYVVMLHERYIRNGIQQFVDLCAMANISVFVLSLENFGYYIHGRSAHGFADTDMQTILFQLQREEEDLCGHRGLLPGTDHQTFEMIIPLQLRSYYRKVMAPISSTSIVQSTKRLSSAGAGSLRSKMSSTNVDRSVQAYHTMNKFLAAFLEHALVDLDYEVKEKSMSESLLDIEFSESLDKGVFFVDNGHSFDKILFYGNEFTLTTFDLMLFSFIEILTQDYLLAAILTGAISQILVTVRIIGGKRNLARKTLIDERFLI</sequence>
<feature type="transmembrane region" description="Helical" evidence="1">
    <location>
        <begin position="409"/>
        <end position="429"/>
    </location>
</feature>
<comment type="caution">
    <text evidence="2">The sequence shown here is derived from an EMBL/GenBank/DDBJ whole genome shotgun (WGS) entry which is preliminary data.</text>
</comment>
<feature type="transmembrane region" description="Helical" evidence="1">
    <location>
        <begin position="532"/>
        <end position="549"/>
    </location>
</feature>
<dbReference type="PANTHER" id="PTHR21274">
    <property type="entry name" value="MECKELIN"/>
    <property type="match status" value="1"/>
</dbReference>
<dbReference type="Pfam" id="PF09773">
    <property type="entry name" value="Meckelin"/>
    <property type="match status" value="1"/>
</dbReference>
<dbReference type="GO" id="GO:0060271">
    <property type="term" value="P:cilium assembly"/>
    <property type="evidence" value="ECO:0007669"/>
    <property type="project" value="InterPro"/>
</dbReference>
<reference evidence="2 3" key="1">
    <citation type="submission" date="2024-03" db="EMBL/GenBank/DDBJ databases">
        <title>The genome assembly and annotation of the cricket Gryllus longicercus Weissman &amp; Gray.</title>
        <authorList>
            <person name="Szrajer S."/>
            <person name="Gray D."/>
            <person name="Ylla G."/>
        </authorList>
    </citation>
    <scope>NUCLEOTIDE SEQUENCE [LARGE SCALE GENOMIC DNA]</scope>
    <source>
        <strain evidence="2">DAG 2021-001</strain>
        <tissue evidence="2">Whole body minus gut</tissue>
    </source>
</reference>
<evidence type="ECO:0000256" key="1">
    <source>
        <dbReference type="SAM" id="Phobius"/>
    </source>
</evidence>
<feature type="transmembrane region" description="Helical" evidence="1">
    <location>
        <begin position="322"/>
        <end position="341"/>
    </location>
</feature>
<feature type="transmembrane region" description="Helical" evidence="1">
    <location>
        <begin position="772"/>
        <end position="793"/>
    </location>
</feature>
<evidence type="ECO:0000313" key="3">
    <source>
        <dbReference type="Proteomes" id="UP001378592"/>
    </source>
</evidence>
<evidence type="ECO:0000313" key="2">
    <source>
        <dbReference type="EMBL" id="KAK7873573.1"/>
    </source>
</evidence>
<keyword evidence="3" id="KW-1185">Reference proteome</keyword>
<keyword evidence="1" id="KW-1133">Transmembrane helix</keyword>
<evidence type="ECO:0008006" key="4">
    <source>
        <dbReference type="Google" id="ProtNLM"/>
    </source>
</evidence>
<dbReference type="InterPro" id="IPR019170">
    <property type="entry name" value="Meckelin"/>
</dbReference>
<gene>
    <name evidence="2" type="ORF">R5R35_009277</name>
</gene>
<dbReference type="GO" id="GO:0036038">
    <property type="term" value="C:MKS complex"/>
    <property type="evidence" value="ECO:0007669"/>
    <property type="project" value="InterPro"/>
</dbReference>
<name>A0AAN9WSW9_9ORTH</name>
<dbReference type="AlphaFoldDB" id="A0AAN9WSW9"/>
<feature type="transmembrane region" description="Helical" evidence="1">
    <location>
        <begin position="362"/>
        <end position="389"/>
    </location>
</feature>
<feature type="transmembrane region" description="Helical" evidence="1">
    <location>
        <begin position="491"/>
        <end position="512"/>
    </location>
</feature>
<organism evidence="2 3">
    <name type="scientific">Gryllus longicercus</name>
    <dbReference type="NCBI Taxonomy" id="2509291"/>
    <lineage>
        <taxon>Eukaryota</taxon>
        <taxon>Metazoa</taxon>
        <taxon>Ecdysozoa</taxon>
        <taxon>Arthropoda</taxon>
        <taxon>Hexapoda</taxon>
        <taxon>Insecta</taxon>
        <taxon>Pterygota</taxon>
        <taxon>Neoptera</taxon>
        <taxon>Polyneoptera</taxon>
        <taxon>Orthoptera</taxon>
        <taxon>Ensifera</taxon>
        <taxon>Gryllidea</taxon>
        <taxon>Grylloidea</taxon>
        <taxon>Gryllidae</taxon>
        <taxon>Gryllinae</taxon>
        <taxon>Gryllus</taxon>
    </lineage>
</organism>
<dbReference type="EMBL" id="JAZDUA010000011">
    <property type="protein sequence ID" value="KAK7873573.1"/>
    <property type="molecule type" value="Genomic_DNA"/>
</dbReference>
<keyword evidence="1" id="KW-0812">Transmembrane</keyword>
<protein>
    <recommendedName>
        <fullName evidence="4">Meckelin</fullName>
    </recommendedName>
</protein>
<dbReference type="Proteomes" id="UP001378592">
    <property type="component" value="Unassembled WGS sequence"/>
</dbReference>
<dbReference type="PANTHER" id="PTHR21274:SF0">
    <property type="entry name" value="MECKELIN"/>
    <property type="match status" value="1"/>
</dbReference>
<accession>A0AAN9WSW9</accession>
<proteinExistence type="predicted"/>